<dbReference type="Pfam" id="PF01667">
    <property type="entry name" value="Ribosomal_S27e"/>
    <property type="match status" value="1"/>
</dbReference>
<evidence type="ECO:0000256" key="4">
    <source>
        <dbReference type="ARBA" id="ARBA00023274"/>
    </source>
</evidence>
<organism evidence="7 8">
    <name type="scientific">Methanobacterium bryantii</name>
    <dbReference type="NCBI Taxonomy" id="2161"/>
    <lineage>
        <taxon>Archaea</taxon>
        <taxon>Methanobacteriati</taxon>
        <taxon>Methanobacteriota</taxon>
        <taxon>Methanomada group</taxon>
        <taxon>Methanobacteria</taxon>
        <taxon>Methanobacteriales</taxon>
        <taxon>Methanobacteriaceae</taxon>
        <taxon>Methanobacterium</taxon>
    </lineage>
</organism>
<keyword evidence="8" id="KW-1185">Reference proteome</keyword>
<dbReference type="AlphaFoldDB" id="A0A2A2H6N0"/>
<evidence type="ECO:0000313" key="8">
    <source>
        <dbReference type="Proteomes" id="UP000217784"/>
    </source>
</evidence>
<dbReference type="GO" id="GO:0005840">
    <property type="term" value="C:ribosome"/>
    <property type="evidence" value="ECO:0007669"/>
    <property type="project" value="UniProtKB-KW"/>
</dbReference>
<evidence type="ECO:0000256" key="2">
    <source>
        <dbReference type="ARBA" id="ARBA00022833"/>
    </source>
</evidence>
<feature type="binding site" evidence="5">
    <location>
        <position position="35"/>
    </location>
    <ligand>
        <name>Zn(2+)</name>
        <dbReference type="ChEBI" id="CHEBI:29105"/>
    </ligand>
</feature>
<keyword evidence="5 6" id="KW-0479">Metal-binding</keyword>
<dbReference type="PROSITE" id="PS01168">
    <property type="entry name" value="RIBOSOMAL_S27E"/>
    <property type="match status" value="1"/>
</dbReference>
<dbReference type="HAMAP" id="MF_00371">
    <property type="entry name" value="Ribosomal_eS27"/>
    <property type="match status" value="1"/>
</dbReference>
<dbReference type="InterPro" id="IPR023407">
    <property type="entry name" value="Ribosomal_eS27_Zn-bd_dom_sf"/>
</dbReference>
<comment type="similarity">
    <text evidence="1 5 6">Belongs to the eukaryotic ribosomal protein eS27 family.</text>
</comment>
<comment type="subunit">
    <text evidence="5">Part of the 30S ribosomal subunit.</text>
</comment>
<accession>A0A2A2H6N0</accession>
<keyword evidence="3 5" id="KW-0689">Ribosomal protein</keyword>
<feature type="binding site" evidence="5">
    <location>
        <position position="19"/>
    </location>
    <ligand>
        <name>Zn(2+)</name>
        <dbReference type="ChEBI" id="CHEBI:29105"/>
    </ligand>
</feature>
<dbReference type="OrthoDB" id="5718at2157"/>
<gene>
    <name evidence="5" type="primary">rps27e</name>
    <name evidence="7" type="ORF">ASJ80_11520</name>
</gene>
<reference evidence="7 8" key="1">
    <citation type="journal article" date="2017" name="BMC Genomics">
        <title>Genomic analysis of methanogenic archaea reveals a shift towards energy conservation.</title>
        <authorList>
            <person name="Gilmore S.P."/>
            <person name="Henske J.K."/>
            <person name="Sexton J.A."/>
            <person name="Solomon K.V."/>
            <person name="Seppala S."/>
            <person name="Yoo J.I."/>
            <person name="Huyett L.M."/>
            <person name="Pressman A."/>
            <person name="Cogan J.Z."/>
            <person name="Kivenson V."/>
            <person name="Peng X."/>
            <person name="Tan Y."/>
            <person name="Valentine D.L."/>
            <person name="O'Malley M.A."/>
        </authorList>
    </citation>
    <scope>NUCLEOTIDE SEQUENCE [LARGE SCALE GENOMIC DNA]</scope>
    <source>
        <strain evidence="7 8">M.o.H.</strain>
    </source>
</reference>
<dbReference type="GO" id="GO:0003735">
    <property type="term" value="F:structural constituent of ribosome"/>
    <property type="evidence" value="ECO:0007669"/>
    <property type="project" value="InterPro"/>
</dbReference>
<protein>
    <recommendedName>
        <fullName evidence="5">Small ribosomal subunit protein eS27</fullName>
    </recommendedName>
</protein>
<dbReference type="Proteomes" id="UP000217784">
    <property type="component" value="Unassembled WGS sequence"/>
</dbReference>
<sequence length="61" mass="6515">MAIAGTHKSNFLKVKCLDCGNQQTVFDHAASNVQCIICGKTLVKPKGGKSEIVAQIIEVLD</sequence>
<evidence type="ECO:0000256" key="6">
    <source>
        <dbReference type="RuleBase" id="RU000671"/>
    </source>
</evidence>
<feature type="binding site" evidence="5">
    <location>
        <position position="38"/>
    </location>
    <ligand>
        <name>Zn(2+)</name>
        <dbReference type="ChEBI" id="CHEBI:29105"/>
    </ligand>
</feature>
<proteinExistence type="inferred from homology"/>
<dbReference type="RefSeq" id="WP_069584334.1">
    <property type="nucleotide sequence ID" value="NZ_LMVM01000012.1"/>
</dbReference>
<comment type="caution">
    <text evidence="7">The sequence shown here is derived from an EMBL/GenBank/DDBJ whole genome shotgun (WGS) entry which is preliminary data.</text>
</comment>
<dbReference type="InterPro" id="IPR000592">
    <property type="entry name" value="Ribosomal_eS27"/>
</dbReference>
<dbReference type="GO" id="GO:0008270">
    <property type="term" value="F:zinc ion binding"/>
    <property type="evidence" value="ECO:0007669"/>
    <property type="project" value="UniProtKB-UniRule"/>
</dbReference>
<comment type="cofactor">
    <cofactor evidence="5 6">
        <name>Zn(2+)</name>
        <dbReference type="ChEBI" id="CHEBI:29105"/>
    </cofactor>
    <text evidence="5 6">Binds 1 zinc ion per subunit.</text>
</comment>
<keyword evidence="2 5" id="KW-0862">Zinc</keyword>
<dbReference type="Gene3D" id="2.20.25.100">
    <property type="entry name" value="Zn-binding ribosomal proteins"/>
    <property type="match status" value="1"/>
</dbReference>
<dbReference type="NCBIfam" id="NF001629">
    <property type="entry name" value="PRK00415.1"/>
    <property type="match status" value="1"/>
</dbReference>
<evidence type="ECO:0000256" key="5">
    <source>
        <dbReference type="HAMAP-Rule" id="MF_00371"/>
    </source>
</evidence>
<name>A0A2A2H6N0_METBR</name>
<keyword evidence="5 6" id="KW-0863">Zinc-finger</keyword>
<evidence type="ECO:0000256" key="3">
    <source>
        <dbReference type="ARBA" id="ARBA00022980"/>
    </source>
</evidence>
<dbReference type="EMBL" id="LMVM01000012">
    <property type="protein sequence ID" value="PAV04930.1"/>
    <property type="molecule type" value="Genomic_DNA"/>
</dbReference>
<keyword evidence="4 5" id="KW-0687">Ribonucleoprotein</keyword>
<evidence type="ECO:0000313" key="7">
    <source>
        <dbReference type="EMBL" id="PAV04930.1"/>
    </source>
</evidence>
<evidence type="ECO:0000256" key="1">
    <source>
        <dbReference type="ARBA" id="ARBA00010919"/>
    </source>
</evidence>
<dbReference type="InterPro" id="IPR011332">
    <property type="entry name" value="Ribosomal_zn-bd"/>
</dbReference>
<feature type="binding site" evidence="5">
    <location>
        <position position="16"/>
    </location>
    <ligand>
        <name>Zn(2+)</name>
        <dbReference type="ChEBI" id="CHEBI:29105"/>
    </ligand>
</feature>
<dbReference type="SUPFAM" id="SSF57829">
    <property type="entry name" value="Zn-binding ribosomal proteins"/>
    <property type="match status" value="1"/>
</dbReference>
<dbReference type="GO" id="GO:0006412">
    <property type="term" value="P:translation"/>
    <property type="evidence" value="ECO:0007669"/>
    <property type="project" value="UniProtKB-UniRule"/>
</dbReference>
<feature type="zinc finger region" description="C4-type" evidence="5">
    <location>
        <begin position="16"/>
        <end position="38"/>
    </location>
</feature>
<dbReference type="GO" id="GO:1990904">
    <property type="term" value="C:ribonucleoprotein complex"/>
    <property type="evidence" value="ECO:0007669"/>
    <property type="project" value="UniProtKB-KW"/>
</dbReference>